<proteinExistence type="inferred from homology"/>
<evidence type="ECO:0000256" key="2">
    <source>
        <dbReference type="ARBA" id="ARBA00006434"/>
    </source>
</evidence>
<evidence type="ECO:0000313" key="14">
    <source>
        <dbReference type="Proteomes" id="UP001164746"/>
    </source>
</evidence>
<evidence type="ECO:0000256" key="1">
    <source>
        <dbReference type="ARBA" id="ARBA00004651"/>
    </source>
</evidence>
<organism evidence="13 14">
    <name type="scientific">Mya arenaria</name>
    <name type="common">Soft-shell clam</name>
    <dbReference type="NCBI Taxonomy" id="6604"/>
    <lineage>
        <taxon>Eukaryota</taxon>
        <taxon>Metazoa</taxon>
        <taxon>Spiralia</taxon>
        <taxon>Lophotrochozoa</taxon>
        <taxon>Mollusca</taxon>
        <taxon>Bivalvia</taxon>
        <taxon>Autobranchia</taxon>
        <taxon>Heteroconchia</taxon>
        <taxon>Euheterodonta</taxon>
        <taxon>Imparidentia</taxon>
        <taxon>Neoheterodontei</taxon>
        <taxon>Myida</taxon>
        <taxon>Myoidea</taxon>
        <taxon>Myidae</taxon>
        <taxon>Mya</taxon>
    </lineage>
</organism>
<gene>
    <name evidence="13" type="ORF">MAR_035722</name>
</gene>
<sequence length="334" mass="36365">MTTGILAVTVKGIIEVGGISQVQKYSESRMNFNQFGFDPRIRYTFWNLGITSVPIWLYISYMQPAMQRVYSTPDVTTARNMFLISLPVYLLMCLGTIIEGVVIFAYYTSKGCDIYNAGLIININQLVLYTVLELFVDLPGLPGLFIAALSSAAFSTLSSCLSSLSAILYEDIIKVRNPNISAQVVTNISRLVTILFGLIALAATFLISSLPGSVVSLFASFVGCMEGPTCAIFILSAFGRRATTKEVLFGAMCGMSISLWLNLENLFSDVPAYTLLPSGPTNSCSIMSNFSSLPTVSPHGYSTTTSFPHDETSTNFVHETHSITAKVNEEEALM</sequence>
<keyword evidence="14" id="KW-1185">Reference proteome</keyword>
<feature type="transmembrane region" description="Helical" evidence="12">
    <location>
        <begin position="43"/>
        <end position="61"/>
    </location>
</feature>
<feature type="transmembrane region" description="Helical" evidence="12">
    <location>
        <begin position="114"/>
        <end position="132"/>
    </location>
</feature>
<keyword evidence="3" id="KW-0813">Transport</keyword>
<evidence type="ECO:0000256" key="4">
    <source>
        <dbReference type="ARBA" id="ARBA00022475"/>
    </source>
</evidence>
<keyword evidence="10" id="KW-0739">Sodium transport</keyword>
<dbReference type="EMBL" id="CP111018">
    <property type="protein sequence ID" value="WAR10646.1"/>
    <property type="molecule type" value="Genomic_DNA"/>
</dbReference>
<feature type="transmembrane region" description="Helical" evidence="12">
    <location>
        <begin position="81"/>
        <end position="107"/>
    </location>
</feature>
<keyword evidence="7" id="KW-0915">Sodium</keyword>
<dbReference type="InterPro" id="IPR051163">
    <property type="entry name" value="Sodium:Solute_Symporter_SSF"/>
</dbReference>
<evidence type="ECO:0000256" key="7">
    <source>
        <dbReference type="ARBA" id="ARBA00023053"/>
    </source>
</evidence>
<keyword evidence="5 12" id="KW-0812">Transmembrane</keyword>
<evidence type="ECO:0000256" key="11">
    <source>
        <dbReference type="RuleBase" id="RU362091"/>
    </source>
</evidence>
<feature type="transmembrane region" description="Helical" evidence="12">
    <location>
        <begin position="214"/>
        <end position="235"/>
    </location>
</feature>
<keyword evidence="4" id="KW-1003">Cell membrane</keyword>
<feature type="transmembrane region" description="Helical" evidence="12">
    <location>
        <begin position="190"/>
        <end position="208"/>
    </location>
</feature>
<evidence type="ECO:0000256" key="3">
    <source>
        <dbReference type="ARBA" id="ARBA00022448"/>
    </source>
</evidence>
<comment type="similarity">
    <text evidence="2 11">Belongs to the sodium:solute symporter (SSF) (TC 2.A.21) family.</text>
</comment>
<keyword evidence="6 12" id="KW-1133">Transmembrane helix</keyword>
<accession>A0ABY7ETY6</accession>
<evidence type="ECO:0000256" key="8">
    <source>
        <dbReference type="ARBA" id="ARBA00023065"/>
    </source>
</evidence>
<dbReference type="PANTHER" id="PTHR42985">
    <property type="entry name" value="SODIUM-COUPLED MONOCARBOXYLATE TRANSPORTER"/>
    <property type="match status" value="1"/>
</dbReference>
<dbReference type="PANTHER" id="PTHR42985:SF40">
    <property type="entry name" value="LD47995P-RELATED"/>
    <property type="match status" value="1"/>
</dbReference>
<evidence type="ECO:0000256" key="5">
    <source>
        <dbReference type="ARBA" id="ARBA00022692"/>
    </source>
</evidence>
<keyword evidence="9 12" id="KW-0472">Membrane</keyword>
<dbReference type="InterPro" id="IPR001734">
    <property type="entry name" value="Na/solute_symporter"/>
</dbReference>
<protein>
    <submittedName>
        <fullName evidence="13">SC5AC-like protein</fullName>
    </submittedName>
</protein>
<evidence type="ECO:0000256" key="9">
    <source>
        <dbReference type="ARBA" id="ARBA00023136"/>
    </source>
</evidence>
<keyword evidence="8" id="KW-0406">Ion transport</keyword>
<dbReference type="Gene3D" id="1.20.1730.10">
    <property type="entry name" value="Sodium/glucose cotransporter"/>
    <property type="match status" value="1"/>
</dbReference>
<evidence type="ECO:0000256" key="6">
    <source>
        <dbReference type="ARBA" id="ARBA00022989"/>
    </source>
</evidence>
<dbReference type="Pfam" id="PF00474">
    <property type="entry name" value="SSF"/>
    <property type="match status" value="1"/>
</dbReference>
<reference evidence="13" key="1">
    <citation type="submission" date="2022-11" db="EMBL/GenBank/DDBJ databases">
        <title>Centuries of genome instability and evolution in soft-shell clam transmissible cancer (bioRxiv).</title>
        <authorList>
            <person name="Hart S.F.M."/>
            <person name="Yonemitsu M.A."/>
            <person name="Giersch R.M."/>
            <person name="Beal B.F."/>
            <person name="Arriagada G."/>
            <person name="Davis B.W."/>
            <person name="Ostrander E.A."/>
            <person name="Goff S.P."/>
            <person name="Metzger M.J."/>
        </authorList>
    </citation>
    <scope>NUCLEOTIDE SEQUENCE</scope>
    <source>
        <strain evidence="13">MELC-2E11</strain>
        <tissue evidence="13">Siphon/mantle</tissue>
    </source>
</reference>
<evidence type="ECO:0000256" key="10">
    <source>
        <dbReference type="ARBA" id="ARBA00023201"/>
    </source>
</evidence>
<evidence type="ECO:0000313" key="13">
    <source>
        <dbReference type="EMBL" id="WAR10646.1"/>
    </source>
</evidence>
<dbReference type="Proteomes" id="UP001164746">
    <property type="component" value="Chromosome 7"/>
</dbReference>
<dbReference type="InterPro" id="IPR038377">
    <property type="entry name" value="Na/Glc_symporter_sf"/>
</dbReference>
<comment type="subcellular location">
    <subcellularLocation>
        <location evidence="1">Cell membrane</location>
        <topology evidence="1">Multi-pass membrane protein</topology>
    </subcellularLocation>
</comment>
<evidence type="ECO:0000256" key="12">
    <source>
        <dbReference type="SAM" id="Phobius"/>
    </source>
</evidence>
<feature type="transmembrane region" description="Helical" evidence="12">
    <location>
        <begin position="144"/>
        <end position="169"/>
    </location>
</feature>
<dbReference type="PROSITE" id="PS50283">
    <property type="entry name" value="NA_SOLUT_SYMP_3"/>
    <property type="match status" value="1"/>
</dbReference>
<name>A0ABY7ETY6_MYAAR</name>